<dbReference type="InterPro" id="IPR001405">
    <property type="entry name" value="UPF0758"/>
</dbReference>
<dbReference type="Proteomes" id="UP001596023">
    <property type="component" value="Unassembled WGS sequence"/>
</dbReference>
<keyword evidence="2" id="KW-0479">Metal-binding</keyword>
<proteinExistence type="predicted"/>
<comment type="caution">
    <text evidence="7">The sequence shown here is derived from an EMBL/GenBank/DDBJ whole genome shotgun (WGS) entry which is preliminary data.</text>
</comment>
<evidence type="ECO:0000256" key="4">
    <source>
        <dbReference type="ARBA" id="ARBA00022833"/>
    </source>
</evidence>
<keyword evidence="8" id="KW-1185">Reference proteome</keyword>
<name>A0ABV9L4G5_9BACT</name>
<dbReference type="InterPro" id="IPR025657">
    <property type="entry name" value="RadC_JAB"/>
</dbReference>
<organism evidence="7 8">
    <name type="scientific">Dysgonomonas termitidis</name>
    <dbReference type="NCBI Taxonomy" id="1516126"/>
    <lineage>
        <taxon>Bacteria</taxon>
        <taxon>Pseudomonadati</taxon>
        <taxon>Bacteroidota</taxon>
        <taxon>Bacteroidia</taxon>
        <taxon>Bacteroidales</taxon>
        <taxon>Dysgonomonadaceae</taxon>
        <taxon>Dysgonomonas</taxon>
    </lineage>
</organism>
<feature type="domain" description="MPN" evidence="6">
    <location>
        <begin position="63"/>
        <end position="187"/>
    </location>
</feature>
<accession>A0ABV9L4G5</accession>
<keyword evidence="3" id="KW-0378">Hydrolase</keyword>
<dbReference type="RefSeq" id="WP_380002092.1">
    <property type="nucleotide sequence ID" value="NZ_JBHSGN010000201.1"/>
</dbReference>
<evidence type="ECO:0000259" key="6">
    <source>
        <dbReference type="PROSITE" id="PS50249"/>
    </source>
</evidence>
<protein>
    <submittedName>
        <fullName evidence="7">JAB domain-containing protein</fullName>
    </submittedName>
</protein>
<evidence type="ECO:0000313" key="8">
    <source>
        <dbReference type="Proteomes" id="UP001596023"/>
    </source>
</evidence>
<evidence type="ECO:0000313" key="7">
    <source>
        <dbReference type="EMBL" id="MFC4677171.1"/>
    </source>
</evidence>
<dbReference type="PANTHER" id="PTHR30471:SF3">
    <property type="entry name" value="UPF0758 PROTEIN YEES-RELATED"/>
    <property type="match status" value="1"/>
</dbReference>
<dbReference type="Pfam" id="PF04002">
    <property type="entry name" value="RadC"/>
    <property type="match status" value="1"/>
</dbReference>
<reference evidence="8" key="1">
    <citation type="journal article" date="2019" name="Int. J. Syst. Evol. Microbiol.">
        <title>The Global Catalogue of Microorganisms (GCM) 10K type strain sequencing project: providing services to taxonomists for standard genome sequencing and annotation.</title>
        <authorList>
            <consortium name="The Broad Institute Genomics Platform"/>
            <consortium name="The Broad Institute Genome Sequencing Center for Infectious Disease"/>
            <person name="Wu L."/>
            <person name="Ma J."/>
        </authorList>
    </citation>
    <scope>NUCLEOTIDE SEQUENCE [LARGE SCALE GENOMIC DNA]</scope>
    <source>
        <strain evidence="8">CCUG 66188</strain>
    </source>
</reference>
<evidence type="ECO:0000256" key="5">
    <source>
        <dbReference type="ARBA" id="ARBA00023049"/>
    </source>
</evidence>
<evidence type="ECO:0000256" key="1">
    <source>
        <dbReference type="ARBA" id="ARBA00022670"/>
    </source>
</evidence>
<dbReference type="PROSITE" id="PS50249">
    <property type="entry name" value="MPN"/>
    <property type="match status" value="1"/>
</dbReference>
<dbReference type="InterPro" id="IPR037518">
    <property type="entry name" value="MPN"/>
</dbReference>
<keyword evidence="4" id="KW-0862">Zinc</keyword>
<evidence type="ECO:0000256" key="3">
    <source>
        <dbReference type="ARBA" id="ARBA00022801"/>
    </source>
</evidence>
<dbReference type="PROSITE" id="PS01302">
    <property type="entry name" value="UPF0758"/>
    <property type="match status" value="1"/>
</dbReference>
<evidence type="ECO:0000256" key="2">
    <source>
        <dbReference type="ARBA" id="ARBA00022723"/>
    </source>
</evidence>
<sequence length="191" mass="21532">MVVRTKELTTYSPCVYVIVTPTGAFLFYRNSYKMTINKNSTKAYKLPKIKVSYNADPSDKMKTIINMEDAAKTFLPVFNGFMRHHEEVWVMYLNHGLKIIGVSQISKGGYSGTVIDIRIIIQIALQCNASGIIMAHNHPSGNLKESSDDIESMNSLKTACGYLNINLVDNLILTDMGYNSMMLDKIKFWIS</sequence>
<gene>
    <name evidence="7" type="ORF">ACFO6W_26180</name>
</gene>
<dbReference type="EMBL" id="JBHSGN010000201">
    <property type="protein sequence ID" value="MFC4677171.1"/>
    <property type="molecule type" value="Genomic_DNA"/>
</dbReference>
<keyword evidence="5" id="KW-0482">Metalloprotease</keyword>
<dbReference type="PANTHER" id="PTHR30471">
    <property type="entry name" value="DNA REPAIR PROTEIN RADC"/>
    <property type="match status" value="1"/>
</dbReference>
<keyword evidence="1" id="KW-0645">Protease</keyword>
<dbReference type="InterPro" id="IPR020891">
    <property type="entry name" value="UPF0758_CS"/>
</dbReference>
<dbReference type="Gene3D" id="3.40.140.10">
    <property type="entry name" value="Cytidine Deaminase, domain 2"/>
    <property type="match status" value="1"/>
</dbReference>